<dbReference type="GO" id="GO:0005737">
    <property type="term" value="C:cytoplasm"/>
    <property type="evidence" value="ECO:0007669"/>
    <property type="project" value="UniProtKB-ARBA"/>
</dbReference>
<feature type="active site" description="Acyl-thioester intermediate" evidence="4">
    <location>
        <position position="95"/>
    </location>
</feature>
<evidence type="ECO:0000259" key="6">
    <source>
        <dbReference type="Pfam" id="PF00108"/>
    </source>
</evidence>
<dbReference type="PANTHER" id="PTHR43853:SF2">
    <property type="entry name" value="3-OXOADIPYL-COA_3-OXO-5,6-DEHYDROSUBERYL-COA THIOLASE"/>
    <property type="match status" value="1"/>
</dbReference>
<dbReference type="InterPro" id="IPR020616">
    <property type="entry name" value="Thiolase_N"/>
</dbReference>
<comment type="similarity">
    <text evidence="1 5">Belongs to the thiolase-like superfamily. Thiolase family.</text>
</comment>
<dbReference type="GO" id="GO:0003988">
    <property type="term" value="F:acetyl-CoA C-acyltransferase activity"/>
    <property type="evidence" value="ECO:0007669"/>
    <property type="project" value="UniProtKB-EC"/>
</dbReference>
<accession>A0A841D231</accession>
<dbReference type="PANTHER" id="PTHR43853">
    <property type="entry name" value="3-KETOACYL-COA THIOLASE, PEROXISOMAL"/>
    <property type="match status" value="1"/>
</dbReference>
<dbReference type="PIRSF" id="PIRSF000429">
    <property type="entry name" value="Ac-CoA_Ac_transf"/>
    <property type="match status" value="1"/>
</dbReference>
<keyword evidence="3 5" id="KW-0012">Acyltransferase</keyword>
<dbReference type="InterPro" id="IPR050215">
    <property type="entry name" value="Thiolase-like_sf_Thiolase"/>
</dbReference>
<dbReference type="GO" id="GO:0010124">
    <property type="term" value="P:phenylacetate catabolic process"/>
    <property type="evidence" value="ECO:0007669"/>
    <property type="project" value="TreeGrafter"/>
</dbReference>
<feature type="domain" description="Thiolase N-terminal" evidence="6">
    <location>
        <begin position="7"/>
        <end position="258"/>
    </location>
</feature>
<sequence length="399" mass="41673">MPSSRDVVFVDGVRTPFGKSGPKGLYAETRADDLVIRVIRELIRRNPNLPPERVDEVAIAATTQIGDQGLTIGRSAAVLAGLPKSVPGYAIDRMCAGAMTAVTSVAGGIAFGAYDVAIAGGVEHMGRHPMGEGVDPNPRFVAEQIVDTSALVMGMTAENLHDRYPTITKERADAFALASQEKVAKAYADGKIQPGLVPVAVRSAERGWGLATADEAPRPGTTLDGLGTLKTPFRPHGRVTAGNASGINDGATGCLLAASDVAAELGLAPKMRLVSYAFAGVDPEVMGVGPIPSTERALRLAGLSIGDIGLFEINEAFAVQVLAFLEHFGIADDDARVNPYGGAIAFGHPLASSGVRLMTQLAHQFGERPEVRYGVTTMCVGMGMGGTVIWENLAWEGAK</sequence>
<protein>
    <submittedName>
        <fullName evidence="8">Acetyl-CoA acyltransferase</fullName>
        <ecNumber evidence="8">2.3.1.16</ecNumber>
    </submittedName>
</protein>
<dbReference type="CDD" id="cd00751">
    <property type="entry name" value="thiolase"/>
    <property type="match status" value="1"/>
</dbReference>
<dbReference type="RefSeq" id="WP_184943047.1">
    <property type="nucleotide sequence ID" value="NZ_JACHJJ010000011.1"/>
</dbReference>
<dbReference type="GO" id="GO:0006635">
    <property type="term" value="P:fatty acid beta-oxidation"/>
    <property type="evidence" value="ECO:0007669"/>
    <property type="project" value="TreeGrafter"/>
</dbReference>
<dbReference type="InterPro" id="IPR002155">
    <property type="entry name" value="Thiolase"/>
</dbReference>
<dbReference type="EC" id="2.3.1.16" evidence="8"/>
<dbReference type="PROSITE" id="PS00737">
    <property type="entry name" value="THIOLASE_2"/>
    <property type="match status" value="1"/>
</dbReference>
<dbReference type="Pfam" id="PF00108">
    <property type="entry name" value="Thiolase_N"/>
    <property type="match status" value="1"/>
</dbReference>
<dbReference type="InterPro" id="IPR020617">
    <property type="entry name" value="Thiolase_C"/>
</dbReference>
<evidence type="ECO:0000313" key="9">
    <source>
        <dbReference type="Proteomes" id="UP000562352"/>
    </source>
</evidence>
<dbReference type="Pfam" id="PF02803">
    <property type="entry name" value="Thiolase_C"/>
    <property type="match status" value="1"/>
</dbReference>
<feature type="domain" description="Thiolase C-terminal" evidence="7">
    <location>
        <begin position="269"/>
        <end position="391"/>
    </location>
</feature>
<dbReference type="NCBIfam" id="TIGR01930">
    <property type="entry name" value="AcCoA-C-Actrans"/>
    <property type="match status" value="1"/>
</dbReference>
<name>A0A841D231_PLAVE</name>
<evidence type="ECO:0000256" key="4">
    <source>
        <dbReference type="PIRSR" id="PIRSR000429-1"/>
    </source>
</evidence>
<dbReference type="AlphaFoldDB" id="A0A841D231"/>
<evidence type="ECO:0000256" key="5">
    <source>
        <dbReference type="RuleBase" id="RU003557"/>
    </source>
</evidence>
<evidence type="ECO:0000259" key="7">
    <source>
        <dbReference type="Pfam" id="PF02803"/>
    </source>
</evidence>
<proteinExistence type="inferred from homology"/>
<evidence type="ECO:0000256" key="3">
    <source>
        <dbReference type="ARBA" id="ARBA00023315"/>
    </source>
</evidence>
<dbReference type="SUPFAM" id="SSF53901">
    <property type="entry name" value="Thiolase-like"/>
    <property type="match status" value="2"/>
</dbReference>
<evidence type="ECO:0000256" key="1">
    <source>
        <dbReference type="ARBA" id="ARBA00010982"/>
    </source>
</evidence>
<dbReference type="InterPro" id="IPR016039">
    <property type="entry name" value="Thiolase-like"/>
</dbReference>
<gene>
    <name evidence="8" type="ORF">FHS22_003595</name>
</gene>
<feature type="active site" description="Proton acceptor" evidence="4">
    <location>
        <position position="348"/>
    </location>
</feature>
<dbReference type="Proteomes" id="UP000562352">
    <property type="component" value="Unassembled WGS sequence"/>
</dbReference>
<dbReference type="EMBL" id="JACHJJ010000011">
    <property type="protein sequence ID" value="MBB5964311.1"/>
    <property type="molecule type" value="Genomic_DNA"/>
</dbReference>
<keyword evidence="9" id="KW-1185">Reference proteome</keyword>
<organism evidence="8 9">
    <name type="scientific">Planomonospora venezuelensis</name>
    <dbReference type="NCBI Taxonomy" id="1999"/>
    <lineage>
        <taxon>Bacteria</taxon>
        <taxon>Bacillati</taxon>
        <taxon>Actinomycetota</taxon>
        <taxon>Actinomycetes</taxon>
        <taxon>Streptosporangiales</taxon>
        <taxon>Streptosporangiaceae</taxon>
        <taxon>Planomonospora</taxon>
    </lineage>
</organism>
<dbReference type="InterPro" id="IPR020613">
    <property type="entry name" value="Thiolase_CS"/>
</dbReference>
<reference evidence="8 9" key="1">
    <citation type="submission" date="2020-08" db="EMBL/GenBank/DDBJ databases">
        <title>Genomic Encyclopedia of Type Strains, Phase III (KMG-III): the genomes of soil and plant-associated and newly described type strains.</title>
        <authorList>
            <person name="Whitman W."/>
        </authorList>
    </citation>
    <scope>NUCLEOTIDE SEQUENCE [LARGE SCALE GENOMIC DNA]</scope>
    <source>
        <strain evidence="8 9">CECT 3303</strain>
    </source>
</reference>
<keyword evidence="2 5" id="KW-0808">Transferase</keyword>
<evidence type="ECO:0000313" key="8">
    <source>
        <dbReference type="EMBL" id="MBB5964311.1"/>
    </source>
</evidence>
<feature type="active site" description="Proton acceptor" evidence="4">
    <location>
        <position position="379"/>
    </location>
</feature>
<evidence type="ECO:0000256" key="2">
    <source>
        <dbReference type="ARBA" id="ARBA00022679"/>
    </source>
</evidence>
<comment type="caution">
    <text evidence="8">The sequence shown here is derived from an EMBL/GenBank/DDBJ whole genome shotgun (WGS) entry which is preliminary data.</text>
</comment>
<dbReference type="Gene3D" id="3.40.47.10">
    <property type="match status" value="1"/>
</dbReference>